<evidence type="ECO:0000313" key="1">
    <source>
        <dbReference type="EMBL" id="KAA8575456.1"/>
    </source>
</evidence>
<proteinExistence type="predicted"/>
<dbReference type="AlphaFoldDB" id="A0A5M9K5L7"/>
<comment type="caution">
    <text evidence="1">The sequence shown here is derived from an EMBL/GenBank/DDBJ whole genome shotgun (WGS) entry which is preliminary data.</text>
</comment>
<accession>A0A5M9K5L7</accession>
<evidence type="ECO:0000313" key="2">
    <source>
        <dbReference type="Proteomes" id="UP000322873"/>
    </source>
</evidence>
<keyword evidence="2" id="KW-1185">Reference proteome</keyword>
<organism evidence="1 2">
    <name type="scientific">Monilinia fructicola</name>
    <name type="common">Brown rot fungus</name>
    <name type="synonym">Ciboria fructicola</name>
    <dbReference type="NCBI Taxonomy" id="38448"/>
    <lineage>
        <taxon>Eukaryota</taxon>
        <taxon>Fungi</taxon>
        <taxon>Dikarya</taxon>
        <taxon>Ascomycota</taxon>
        <taxon>Pezizomycotina</taxon>
        <taxon>Leotiomycetes</taxon>
        <taxon>Helotiales</taxon>
        <taxon>Sclerotiniaceae</taxon>
        <taxon>Monilinia</taxon>
    </lineage>
</organism>
<protein>
    <submittedName>
        <fullName evidence="1">Uncharacterized protein</fullName>
    </submittedName>
</protein>
<dbReference type="EMBL" id="VICG01000002">
    <property type="protein sequence ID" value="KAA8575456.1"/>
    <property type="molecule type" value="Genomic_DNA"/>
</dbReference>
<dbReference type="Proteomes" id="UP000322873">
    <property type="component" value="Unassembled WGS sequence"/>
</dbReference>
<name>A0A5M9K5L7_MONFR</name>
<sequence length="385" mass="42667">MPTANDAPTPAFVLLQQSQYFVNDGPCNCSINKTYILQPEGRDGRYKQRSSELYDKYAIEQTWNYHYKSRRRRKTNSFREVGGLKQVTTNFQIGSRNIIGYTYSQDDPCQHVLIINTRPDENAQIKLEYDDNGCLIRDEQEGDNKISYASSGDQRWGKMVKQSDQTSIQLWATDTHQSTLYWLDTSEPSKILDQFYMPPDAWSPFTSGDVNPYAYCCGDPINRIDPSGHFSVFGIQFTLRKLAQDIVGFALSVLAGILTDGASVAIEIEVDLGVAVASDVGTGAVYDVATGRVPDFKSVGGDIISGGVGSMVGRGLSLGASKAFKSAKDLPNFEGKNGAAEQKFIDFPGMVREERLSPRQAADRAGDMSFTKFKGLKPPQYEIRT</sequence>
<reference evidence="1 2" key="1">
    <citation type="submission" date="2019-06" db="EMBL/GenBank/DDBJ databases">
        <title>Genome Sequence of the Brown Rot Fungal Pathogen Monilinia fructicola.</title>
        <authorList>
            <person name="De Miccolis Angelini R.M."/>
            <person name="Landi L."/>
            <person name="Abate D."/>
            <person name="Pollastro S."/>
            <person name="Romanazzi G."/>
            <person name="Faretra F."/>
        </authorList>
    </citation>
    <scope>NUCLEOTIDE SEQUENCE [LARGE SCALE GENOMIC DNA]</scope>
    <source>
        <strain evidence="1 2">Mfrc123</strain>
    </source>
</reference>
<dbReference type="VEuPathDB" id="FungiDB:MFRU_008g00770"/>
<gene>
    <name evidence="1" type="ORF">EYC84_004612</name>
</gene>